<organism evidence="3">
    <name type="scientific">Emiliania huxleyi</name>
    <name type="common">Coccolithophore</name>
    <name type="synonym">Pontosphaera huxleyi</name>
    <dbReference type="NCBI Taxonomy" id="2903"/>
    <lineage>
        <taxon>Eukaryota</taxon>
        <taxon>Haptista</taxon>
        <taxon>Haptophyta</taxon>
        <taxon>Prymnesiophyceae</taxon>
        <taxon>Isochrysidales</taxon>
        <taxon>Noelaerhabdaceae</taxon>
        <taxon>Emiliania</taxon>
    </lineage>
</organism>
<dbReference type="PROSITE" id="PS51767">
    <property type="entry name" value="PEPTIDASE_A1"/>
    <property type="match status" value="1"/>
</dbReference>
<dbReference type="AlphaFoldDB" id="A0A6V2NXU9"/>
<feature type="domain" description="Peptidase A1" evidence="2">
    <location>
        <begin position="1"/>
        <end position="76"/>
    </location>
</feature>
<reference evidence="3" key="1">
    <citation type="submission" date="2021-01" db="EMBL/GenBank/DDBJ databases">
        <authorList>
            <person name="Corre E."/>
            <person name="Pelletier E."/>
            <person name="Niang G."/>
            <person name="Scheremetjew M."/>
            <person name="Finn R."/>
            <person name="Kale V."/>
            <person name="Holt S."/>
            <person name="Cochrane G."/>
            <person name="Meng A."/>
            <person name="Brown T."/>
            <person name="Cohen L."/>
        </authorList>
    </citation>
    <scope>NUCLEOTIDE SEQUENCE</scope>
    <source>
        <strain evidence="3">379</strain>
    </source>
</reference>
<feature type="compositionally biased region" description="Gly residues" evidence="1">
    <location>
        <begin position="101"/>
        <end position="115"/>
    </location>
</feature>
<dbReference type="InterPro" id="IPR033121">
    <property type="entry name" value="PEPTIDASE_A1"/>
</dbReference>
<dbReference type="InterPro" id="IPR021109">
    <property type="entry name" value="Peptidase_aspartic_dom_sf"/>
</dbReference>
<accession>A0A6V2NXU9</accession>
<dbReference type="SUPFAM" id="SSF50630">
    <property type="entry name" value="Acid proteases"/>
    <property type="match status" value="1"/>
</dbReference>
<evidence type="ECO:0000313" key="3">
    <source>
        <dbReference type="EMBL" id="CAE0540212.1"/>
    </source>
</evidence>
<protein>
    <recommendedName>
        <fullName evidence="2">Peptidase A1 domain-containing protein</fullName>
    </recommendedName>
</protein>
<evidence type="ECO:0000259" key="2">
    <source>
        <dbReference type="PROSITE" id="PS51767"/>
    </source>
</evidence>
<proteinExistence type="predicted"/>
<gene>
    <name evidence="3" type="ORF">EHUX00137_LOCUS11476</name>
</gene>
<dbReference type="Gene3D" id="2.40.70.10">
    <property type="entry name" value="Acid Proteases"/>
    <property type="match status" value="1"/>
</dbReference>
<feature type="region of interest" description="Disordered" evidence="1">
    <location>
        <begin position="101"/>
        <end position="145"/>
    </location>
</feature>
<evidence type="ECO:0000256" key="1">
    <source>
        <dbReference type="SAM" id="MobiDB-lite"/>
    </source>
</evidence>
<feature type="compositionally biased region" description="Basic residues" evidence="1">
    <location>
        <begin position="116"/>
        <end position="145"/>
    </location>
</feature>
<sequence length="145" mass="15677">MPRLQLVFEAAPDRPLLIGPRQYMVEFPRPHSGGKVGRYYCLAVFDNGGGGTVIGASILRYRETVFDLEASTITFVDADCGSITPQTSYLRDAFSFSSCGKAGGGARGGGKGGGGARHHNGTARRAEKRHARLHGARQRRHSMRE</sequence>
<dbReference type="EMBL" id="HBIR01015476">
    <property type="protein sequence ID" value="CAE0540212.1"/>
    <property type="molecule type" value="Transcribed_RNA"/>
</dbReference>
<name>A0A6V2NXU9_EMIHU</name>